<reference evidence="5 6" key="1">
    <citation type="submission" date="2018-05" db="EMBL/GenBank/DDBJ databases">
        <title>Description of Sphingomonas pokkalii sp nov, isolated from the rhizosphere of saline tolerant pokkali rice and its draft genome analysis.</title>
        <authorList>
            <person name="Menon R."/>
            <person name="Kumari S."/>
            <person name="Rameshkumar N."/>
        </authorList>
    </citation>
    <scope>NUCLEOTIDE SEQUENCE [LARGE SCALE GENOMIC DNA]</scope>
    <source>
        <strain evidence="5 6">L3B27</strain>
    </source>
</reference>
<dbReference type="Proteomes" id="UP000245890">
    <property type="component" value="Unassembled WGS sequence"/>
</dbReference>
<dbReference type="AlphaFoldDB" id="A0A2U0SB44"/>
<dbReference type="Pfam" id="PF07859">
    <property type="entry name" value="Abhydrolase_3"/>
    <property type="match status" value="1"/>
</dbReference>
<evidence type="ECO:0000259" key="4">
    <source>
        <dbReference type="Pfam" id="PF07859"/>
    </source>
</evidence>
<dbReference type="PANTHER" id="PTHR48081:SF8">
    <property type="entry name" value="ALPHA_BETA HYDROLASE FOLD-3 DOMAIN-CONTAINING PROTEIN-RELATED"/>
    <property type="match status" value="1"/>
</dbReference>
<keyword evidence="2" id="KW-0378">Hydrolase</keyword>
<proteinExistence type="inferred from homology"/>
<keyword evidence="6" id="KW-1185">Reference proteome</keyword>
<feature type="domain" description="Alpha/beta hydrolase fold-3" evidence="4">
    <location>
        <begin position="78"/>
        <end position="283"/>
    </location>
</feature>
<evidence type="ECO:0000313" key="5">
    <source>
        <dbReference type="EMBL" id="PVX28598.1"/>
    </source>
</evidence>
<comment type="similarity">
    <text evidence="1">Belongs to the 'GDXG' lipolytic enzyme family.</text>
</comment>
<dbReference type="GO" id="GO:0016787">
    <property type="term" value="F:hydrolase activity"/>
    <property type="evidence" value="ECO:0007669"/>
    <property type="project" value="UniProtKB-KW"/>
</dbReference>
<name>A0A2U0SB44_9SPHN</name>
<comment type="caution">
    <text evidence="5">The sequence shown here is derived from an EMBL/GenBank/DDBJ whole genome shotgun (WGS) entry which is preliminary data.</text>
</comment>
<dbReference type="PANTHER" id="PTHR48081">
    <property type="entry name" value="AB HYDROLASE SUPERFAMILY PROTEIN C4A8.06C"/>
    <property type="match status" value="1"/>
</dbReference>
<dbReference type="InterPro" id="IPR013094">
    <property type="entry name" value="AB_hydrolase_3"/>
</dbReference>
<dbReference type="InterPro" id="IPR050300">
    <property type="entry name" value="GDXG_lipolytic_enzyme"/>
</dbReference>
<gene>
    <name evidence="5" type="ORF">DD559_04000</name>
</gene>
<feature type="active site" evidence="3">
    <location>
        <position position="156"/>
    </location>
</feature>
<dbReference type="OrthoDB" id="9806180at2"/>
<dbReference type="InterPro" id="IPR033140">
    <property type="entry name" value="Lipase_GDXG_put_SER_AS"/>
</dbReference>
<sequence length="311" mass="33863">MTIDRDFQAILDVINALPPIDFARPPLEIAREMRGSPVLIPPLPHAVAVEVRRVPAEDGFPVPVRIYRPATPRPHPVLLNIHGGGWVRGSLDGDEYRCHFIAHRAECAILSIDYRLAPEHPYPRPLEDCYAVLAWAAANAAALGFDPVRVGIAGDSAGANLAAAVALMARDRAGPALCCQILTCPVCDHDFDRPSYVENGEGKLLTRALMMWFWQQYAREADRNDPYLSPLRAQDLRGLPPALVLTAEHDPLRDEGEAYAATLSAAGNKVVAKRIAGVIHAFQSIAVQHPSSIEALRTTADFAAQHFGQTA</sequence>
<dbReference type="InterPro" id="IPR029058">
    <property type="entry name" value="AB_hydrolase_fold"/>
</dbReference>
<dbReference type="PROSITE" id="PS01174">
    <property type="entry name" value="LIPASE_GDXG_SER"/>
    <property type="match status" value="1"/>
</dbReference>
<evidence type="ECO:0000313" key="6">
    <source>
        <dbReference type="Proteomes" id="UP000245890"/>
    </source>
</evidence>
<evidence type="ECO:0000256" key="3">
    <source>
        <dbReference type="PROSITE-ProRule" id="PRU10038"/>
    </source>
</evidence>
<evidence type="ECO:0000256" key="1">
    <source>
        <dbReference type="ARBA" id="ARBA00010515"/>
    </source>
</evidence>
<accession>A0A2U0SB44</accession>
<dbReference type="Gene3D" id="3.40.50.1820">
    <property type="entry name" value="alpha/beta hydrolase"/>
    <property type="match status" value="1"/>
</dbReference>
<organism evidence="5 6">
    <name type="scientific">Sphingomonas pokkalii</name>
    <dbReference type="NCBI Taxonomy" id="2175090"/>
    <lineage>
        <taxon>Bacteria</taxon>
        <taxon>Pseudomonadati</taxon>
        <taxon>Pseudomonadota</taxon>
        <taxon>Alphaproteobacteria</taxon>
        <taxon>Sphingomonadales</taxon>
        <taxon>Sphingomonadaceae</taxon>
        <taxon>Sphingomonas</taxon>
    </lineage>
</organism>
<dbReference type="EMBL" id="QENQ01000001">
    <property type="protein sequence ID" value="PVX28598.1"/>
    <property type="molecule type" value="Genomic_DNA"/>
</dbReference>
<protein>
    <recommendedName>
        <fullName evidence="4">Alpha/beta hydrolase fold-3 domain-containing protein</fullName>
    </recommendedName>
</protein>
<evidence type="ECO:0000256" key="2">
    <source>
        <dbReference type="ARBA" id="ARBA00022801"/>
    </source>
</evidence>
<dbReference type="RefSeq" id="WP_116468046.1">
    <property type="nucleotide sequence ID" value="NZ_QENQ01000001.1"/>
</dbReference>
<dbReference type="SUPFAM" id="SSF53474">
    <property type="entry name" value="alpha/beta-Hydrolases"/>
    <property type="match status" value="1"/>
</dbReference>